<dbReference type="Gene3D" id="3.30.160.250">
    <property type="match status" value="1"/>
</dbReference>
<reference evidence="2" key="2">
    <citation type="submission" date="2011-02" db="EMBL/GenBank/DDBJ databases">
        <title>The complete genome of Syntrophobotulus glycolicus DSM 8271.</title>
        <authorList>
            <person name="Lucas S."/>
            <person name="Copeland A."/>
            <person name="Lapidus A."/>
            <person name="Bruce D."/>
            <person name="Goodwin L."/>
            <person name="Pitluck S."/>
            <person name="Kyrpides N."/>
            <person name="Mavromatis K."/>
            <person name="Pagani I."/>
            <person name="Ivanova N."/>
            <person name="Mikhailova N."/>
            <person name="Chertkov O."/>
            <person name="Held B."/>
            <person name="Detter J.C."/>
            <person name="Tapia R."/>
            <person name="Han C."/>
            <person name="Land M."/>
            <person name="Hauser L."/>
            <person name="Markowitz V."/>
            <person name="Cheng J.-F."/>
            <person name="Hugenholtz P."/>
            <person name="Woyke T."/>
            <person name="Wu D."/>
            <person name="Spring S."/>
            <person name="Schroeder M."/>
            <person name="Brambilla E."/>
            <person name="Klenk H.-P."/>
            <person name="Eisen J.A."/>
        </authorList>
    </citation>
    <scope>NUCLEOTIDE SEQUENCE [LARGE SCALE GENOMIC DNA]</scope>
    <source>
        <strain evidence="2">DSM 8271 / FlGlyR</strain>
    </source>
</reference>
<dbReference type="SUPFAM" id="SSF143100">
    <property type="entry name" value="TTHA1013/TTHA0281-like"/>
    <property type="match status" value="1"/>
</dbReference>
<dbReference type="Proteomes" id="UP000007488">
    <property type="component" value="Chromosome"/>
</dbReference>
<accession>F0SU19</accession>
<dbReference type="InterPro" id="IPR035069">
    <property type="entry name" value="TTHA1013/TTHA0281-like"/>
</dbReference>
<dbReference type="HOGENOM" id="CLU_114047_0_2_9"/>
<dbReference type="OrthoDB" id="5419659at2"/>
<gene>
    <name evidence="1" type="ordered locus">Sgly_1076</name>
</gene>
<protein>
    <recommendedName>
        <fullName evidence="3">HicB-like antitoxin of toxin-antitoxin system domain-containing protein</fullName>
    </recommendedName>
</protein>
<proteinExistence type="predicted"/>
<dbReference type="KEGG" id="sgy:Sgly_1076"/>
<keyword evidence="2" id="KW-1185">Reference proteome</keyword>
<name>F0SU19_SYNGF</name>
<sequence>MKKYVFTANIGKDEVTGKYKASFPYFPDCSVGGDTFLDTYFMAWTMLERYLYDLVKADMPIPEESYISDSPRQAAVPMEVDMLEIRRKYDKDLINKSIRIPRRLDDMAKAEKINFSQTLREALEEKLEIND</sequence>
<organism evidence="1 2">
    <name type="scientific">Syntrophobotulus glycolicus (strain DSM 8271 / FlGlyR)</name>
    <dbReference type="NCBI Taxonomy" id="645991"/>
    <lineage>
        <taxon>Bacteria</taxon>
        <taxon>Bacillati</taxon>
        <taxon>Bacillota</taxon>
        <taxon>Clostridia</taxon>
        <taxon>Eubacteriales</taxon>
        <taxon>Desulfitobacteriaceae</taxon>
        <taxon>Syntrophobotulus</taxon>
    </lineage>
</organism>
<evidence type="ECO:0008006" key="3">
    <source>
        <dbReference type="Google" id="ProtNLM"/>
    </source>
</evidence>
<evidence type="ECO:0000313" key="1">
    <source>
        <dbReference type="EMBL" id="ADY55402.1"/>
    </source>
</evidence>
<reference evidence="1 2" key="1">
    <citation type="journal article" date="2011" name="Stand. Genomic Sci.">
        <title>Complete genome sequence of Syntrophobotulus glycolicus type strain (FlGlyR).</title>
        <authorList>
            <person name="Han C."/>
            <person name="Mwirichia R."/>
            <person name="Chertkov O."/>
            <person name="Held B."/>
            <person name="Lapidus A."/>
            <person name="Nolan M."/>
            <person name="Lucas S."/>
            <person name="Hammon N."/>
            <person name="Deshpande S."/>
            <person name="Cheng J.F."/>
            <person name="Tapia R."/>
            <person name="Goodwin L."/>
            <person name="Pitluck S."/>
            <person name="Huntemann M."/>
            <person name="Liolios K."/>
            <person name="Ivanova N."/>
            <person name="Pagani I."/>
            <person name="Mavromatis K."/>
            <person name="Ovchinikova G."/>
            <person name="Pati A."/>
            <person name="Chen A."/>
            <person name="Palaniappan K."/>
            <person name="Land M."/>
            <person name="Hauser L."/>
            <person name="Brambilla E.M."/>
            <person name="Rohde M."/>
            <person name="Spring S."/>
            <person name="Sikorski J."/>
            <person name="Goker M."/>
            <person name="Woyke T."/>
            <person name="Bristow J."/>
            <person name="Eisen J.A."/>
            <person name="Markowitz V."/>
            <person name="Hugenholtz P."/>
            <person name="Kyrpides N.C."/>
            <person name="Klenk H.P."/>
            <person name="Detter J.C."/>
        </authorList>
    </citation>
    <scope>NUCLEOTIDE SEQUENCE [LARGE SCALE GENOMIC DNA]</scope>
    <source>
        <strain evidence="2">DSM 8271 / FlGlyR</strain>
    </source>
</reference>
<dbReference type="eggNOG" id="COG1598">
    <property type="taxonomic scope" value="Bacteria"/>
</dbReference>
<evidence type="ECO:0000313" key="2">
    <source>
        <dbReference type="Proteomes" id="UP000007488"/>
    </source>
</evidence>
<dbReference type="STRING" id="645991.Sgly_1076"/>
<dbReference type="AlphaFoldDB" id="F0SU19"/>
<dbReference type="RefSeq" id="WP_013624272.1">
    <property type="nucleotide sequence ID" value="NC_015172.1"/>
</dbReference>
<dbReference type="EMBL" id="CP002547">
    <property type="protein sequence ID" value="ADY55402.1"/>
    <property type="molecule type" value="Genomic_DNA"/>
</dbReference>